<dbReference type="Proteomes" id="UP001153620">
    <property type="component" value="Chromosome 2"/>
</dbReference>
<gene>
    <name evidence="1" type="ORF">CHIRRI_LOCUS8625</name>
</gene>
<name>A0A9N9RXI5_9DIPT</name>
<dbReference type="AlphaFoldDB" id="A0A9N9RXI5"/>
<reference evidence="1" key="2">
    <citation type="submission" date="2022-10" db="EMBL/GenBank/DDBJ databases">
        <authorList>
            <consortium name="ENA_rothamsted_submissions"/>
            <consortium name="culmorum"/>
            <person name="King R."/>
        </authorList>
    </citation>
    <scope>NUCLEOTIDE SEQUENCE</scope>
</reference>
<reference evidence="1" key="1">
    <citation type="submission" date="2022-01" db="EMBL/GenBank/DDBJ databases">
        <authorList>
            <person name="King R."/>
        </authorList>
    </citation>
    <scope>NUCLEOTIDE SEQUENCE</scope>
</reference>
<accession>A0A9N9RXI5</accession>
<dbReference type="SUPFAM" id="SSF52540">
    <property type="entry name" value="P-loop containing nucleoside triphosphate hydrolases"/>
    <property type="match status" value="1"/>
</dbReference>
<sequence length="144" mass="16789">MLNIFKDRREYVKLKHHLESTFEEQYWAKDSLAKAFSTKLKGEASNLIIIGPKECGKKSMIVEISKFLHVPILIIDAHEMKAYTFNPEYYISMKLLEHSKNDIEKASAGIVVLCNVNHFQLELQRSIARLMNGLYFDFQYEAEI</sequence>
<dbReference type="Gene3D" id="3.40.50.300">
    <property type="entry name" value="P-loop containing nucleotide triphosphate hydrolases"/>
    <property type="match status" value="1"/>
</dbReference>
<dbReference type="EMBL" id="OU895878">
    <property type="protein sequence ID" value="CAG9805756.1"/>
    <property type="molecule type" value="Genomic_DNA"/>
</dbReference>
<keyword evidence="2" id="KW-1185">Reference proteome</keyword>
<dbReference type="InterPro" id="IPR027417">
    <property type="entry name" value="P-loop_NTPase"/>
</dbReference>
<proteinExistence type="predicted"/>
<evidence type="ECO:0000313" key="1">
    <source>
        <dbReference type="EMBL" id="CAG9805756.1"/>
    </source>
</evidence>
<evidence type="ECO:0000313" key="2">
    <source>
        <dbReference type="Proteomes" id="UP001153620"/>
    </source>
</evidence>
<organism evidence="1 2">
    <name type="scientific">Chironomus riparius</name>
    <dbReference type="NCBI Taxonomy" id="315576"/>
    <lineage>
        <taxon>Eukaryota</taxon>
        <taxon>Metazoa</taxon>
        <taxon>Ecdysozoa</taxon>
        <taxon>Arthropoda</taxon>
        <taxon>Hexapoda</taxon>
        <taxon>Insecta</taxon>
        <taxon>Pterygota</taxon>
        <taxon>Neoptera</taxon>
        <taxon>Endopterygota</taxon>
        <taxon>Diptera</taxon>
        <taxon>Nematocera</taxon>
        <taxon>Chironomoidea</taxon>
        <taxon>Chironomidae</taxon>
        <taxon>Chironominae</taxon>
        <taxon>Chironomus</taxon>
    </lineage>
</organism>
<protein>
    <submittedName>
        <fullName evidence="1">Uncharacterized protein</fullName>
    </submittedName>
</protein>
<dbReference type="OrthoDB" id="10449249at2759"/>